<reference evidence="3" key="1">
    <citation type="submission" date="2021-01" db="UniProtKB">
        <authorList>
            <consortium name="EnsemblMetazoa"/>
        </authorList>
    </citation>
    <scope>IDENTIFICATION</scope>
</reference>
<evidence type="ECO:0000256" key="1">
    <source>
        <dbReference type="SAM" id="MobiDB-lite"/>
    </source>
</evidence>
<feature type="signal peptide" evidence="2">
    <location>
        <begin position="1"/>
        <end position="27"/>
    </location>
</feature>
<dbReference type="OMA" id="NVPHEEA"/>
<dbReference type="EnsemblMetazoa" id="XM_022793853">
    <property type="protein sequence ID" value="XP_022649588"/>
    <property type="gene ID" value="LOC111245464"/>
</dbReference>
<feature type="chain" id="PRO_5029647737" evidence="2">
    <location>
        <begin position="28"/>
        <end position="1607"/>
    </location>
</feature>
<organism evidence="3 4">
    <name type="scientific">Varroa destructor</name>
    <name type="common">Honeybee mite</name>
    <dbReference type="NCBI Taxonomy" id="109461"/>
    <lineage>
        <taxon>Eukaryota</taxon>
        <taxon>Metazoa</taxon>
        <taxon>Ecdysozoa</taxon>
        <taxon>Arthropoda</taxon>
        <taxon>Chelicerata</taxon>
        <taxon>Arachnida</taxon>
        <taxon>Acari</taxon>
        <taxon>Parasitiformes</taxon>
        <taxon>Mesostigmata</taxon>
        <taxon>Gamasina</taxon>
        <taxon>Dermanyssoidea</taxon>
        <taxon>Varroidae</taxon>
        <taxon>Varroa</taxon>
    </lineage>
</organism>
<keyword evidence="4" id="KW-1185">Reference proteome</keyword>
<feature type="region of interest" description="Disordered" evidence="1">
    <location>
        <begin position="1454"/>
        <end position="1476"/>
    </location>
</feature>
<feature type="region of interest" description="Disordered" evidence="1">
    <location>
        <begin position="260"/>
        <end position="279"/>
    </location>
</feature>
<proteinExistence type="predicted"/>
<feature type="region of interest" description="Disordered" evidence="1">
    <location>
        <begin position="1167"/>
        <end position="1213"/>
    </location>
</feature>
<dbReference type="Proteomes" id="UP000594260">
    <property type="component" value="Unplaced"/>
</dbReference>
<feature type="region of interest" description="Disordered" evidence="1">
    <location>
        <begin position="165"/>
        <end position="224"/>
    </location>
</feature>
<protein>
    <submittedName>
        <fullName evidence="3">Uncharacterized protein</fullName>
    </submittedName>
</protein>
<keyword evidence="2" id="KW-0732">Signal</keyword>
<evidence type="ECO:0000313" key="3">
    <source>
        <dbReference type="EnsemblMetazoa" id="XP_022649588"/>
    </source>
</evidence>
<dbReference type="GeneID" id="111245464"/>
<dbReference type="KEGG" id="vde:111245464"/>
<feature type="region of interest" description="Disordered" evidence="1">
    <location>
        <begin position="929"/>
        <end position="952"/>
    </location>
</feature>
<dbReference type="InParanoid" id="A0A7M7JBU4"/>
<feature type="compositionally biased region" description="Basic and acidic residues" evidence="1">
    <location>
        <begin position="929"/>
        <end position="943"/>
    </location>
</feature>
<accession>A0A7M7JBU4</accession>
<name>A0A7M7JBU4_VARDE</name>
<sequence length="1607" mass="173569">MQWISHVTLVYPILVNTIILPLKCVEAHEQLAWFATQGNELHTKLVRSASDDGRLTPPELHLAKPLLSSESERSVQLPSMRRVRCRKRPTTTTTLPPDNCEDTLEPTEQLGRLVYRTPEGTSIAIYSNGTLRGPDSRPYKGKVDAYGVPIPLGKNVMVFDGHNNPLPTDGFNRPLGPDGLPEPLPVDNKGLPIGPNGKPLPRDKQNRTLGPDGTPLPVDPDGRVLPPPGKPVEVPYLLSKAFGEDRTFLYPNGTKVPVDAKGRAVTPEGTPLPTDTYGVPLGHNNEPLVIADWKGNPLPIYLLPNGTKALKDTFGRAIAPNGIPLPMNSFGVPFGPDGKLLRAADPKGNLLPTDEHGRPFDRTFLLPNGTKVPLDSKGRALGVDGTLLPTNPYGVPYGPDKKLLTIADSMGNPLLTFLLPDGTKVPMDAKGRAVSPDGTQLPTNAYGIPFGPDYQLLPIANSKGYPLPTDEFGRPLDENDLPLPVPIDQDGVHIGPNGRPLPTDPYGKPTGPNGKALPADYQNRHLGPLYPVGKPLQGIPRDDKGRVLGPDGKPVKYIDAKDKPIKMDKYGTLIHRDGAPVPTDSYGSPLGKDGKPLRMIDQTEKPVPTDWYGRPLAPNATSYPIPKDEHGRPIQPNGLPFPTDKKGRFLGPNGKPLPKNKNEQIVPPLGRPIAGRPLKGLPRDSDGKVLGPNGEPLTYLGRDGRLLDRGPGGRFLDWRGAPMPTDAYGTPLDPDGRPLKPVDSRGNLLPVDILGRPLKPNGEPLPVPKDKLNNFIAPNGIPFETNKEGYPLMPDGVRFPISPTVEVPIPVVADSPMPGYGVDSVGRLLGPDGKPLSYLKANGIKVPMSDAGHPLFDDGRRRKINAYGIPLGPDDKPLRAANLEGQPLPIDAFGRPLDPNGIPFPLPIDPIGRPIGPDGRPLSVDKSGKYLDLDNKPLPRDPQGRVLGPRGPCSCPLGPDLKPLRYIDPDGQLAPVDERGRALNAKGFPLPTDAFGTPIGFDKKRFRPASSYGQPLPSDAFGRPLHNGKPLPLPIDAKGKPIGPDGATLLTDSAGRPLGPNGQPLHHDQRGWHLAPLARKMVAPDGKPLKYVEPSGTALPDNWEGVRLKPGHQPVLTDFYGSPLGPDKRPLPPLDSEGKAVPTDVFGRPLGPSGEPLPLPVDNLGQPIGPDGKPFLTDKKGRPLLSNGEPLPVDNHGHPVAPKSSQPVGPDGSLATYLQEDDKPLKADAFGRILDPDGKPLKVNAFGVPLNHDGKPLTPFDSKKRPIKTDLYGRPLGPHGDPKPLPLDAFRRPIGPYGEALPADENGNPTDYNGDPLSKDARGQFVAPLGIPGPPIKLKLKKLPQNILAGRSFRIPILSGLSTPTSDLESRQLQPQSTFKASLYPPTNKTFPLDSKGNIRDLNLVPVATNAFSAPPDKDGKSLMPFDTKQMSIETDAYGRPLGLDGKRMGRKEASSVEEFRNPIGPNGKSLTRDSGERLLGFDGKSLSRETNEQFVASRTNSGDDPNKIRITSIERRTGTGSTENPHMGEFVAVWGMYHHNVGRRNLGGASSEELSKYGFRNWPPSKQEVNDLVQDSVEKKDYLNLLRWWKSITSEYQEQRKFSKLA</sequence>
<dbReference type="OrthoDB" id="10045365at2759"/>
<feature type="region of interest" description="Disordered" evidence="1">
    <location>
        <begin position="532"/>
        <end position="555"/>
    </location>
</feature>
<evidence type="ECO:0000256" key="2">
    <source>
        <dbReference type="SAM" id="SignalP"/>
    </source>
</evidence>
<feature type="region of interest" description="Disordered" evidence="1">
    <location>
        <begin position="576"/>
        <end position="597"/>
    </location>
</feature>
<feature type="region of interest" description="Disordered" evidence="1">
    <location>
        <begin position="652"/>
        <end position="696"/>
    </location>
</feature>
<dbReference type="RefSeq" id="XP_022649588.1">
    <property type="nucleotide sequence ID" value="XM_022793853.1"/>
</dbReference>
<evidence type="ECO:0000313" key="4">
    <source>
        <dbReference type="Proteomes" id="UP000594260"/>
    </source>
</evidence>